<accession>A0A139I8P8</accession>
<dbReference type="EMBL" id="LFZO01000220">
    <property type="protein sequence ID" value="KXT11103.1"/>
    <property type="molecule type" value="Genomic_DNA"/>
</dbReference>
<dbReference type="OrthoDB" id="3477286at2759"/>
<evidence type="ECO:0000256" key="1">
    <source>
        <dbReference type="SAM" id="MobiDB-lite"/>
    </source>
</evidence>
<dbReference type="STRING" id="113226.A0A139I8P8"/>
<keyword evidence="3" id="KW-1185">Reference proteome</keyword>
<reference evidence="2 3" key="1">
    <citation type="submission" date="2015-07" db="EMBL/GenBank/DDBJ databases">
        <title>Comparative genomics of the Sigatoka disease complex on banana suggests a link between parallel evolutionary changes in Pseudocercospora fijiensis and Pseudocercospora eumusae and increased virulence on the banana host.</title>
        <authorList>
            <person name="Chang T.-C."/>
            <person name="Salvucci A."/>
            <person name="Crous P.W."/>
            <person name="Stergiopoulos I."/>
        </authorList>
    </citation>
    <scope>NUCLEOTIDE SEQUENCE [LARGE SCALE GENOMIC DNA]</scope>
    <source>
        <strain evidence="2 3">CBS 116634</strain>
    </source>
</reference>
<feature type="region of interest" description="Disordered" evidence="1">
    <location>
        <begin position="94"/>
        <end position="138"/>
    </location>
</feature>
<dbReference type="AlphaFoldDB" id="A0A139I8P8"/>
<organism evidence="2 3">
    <name type="scientific">Pseudocercospora musae</name>
    <dbReference type="NCBI Taxonomy" id="113226"/>
    <lineage>
        <taxon>Eukaryota</taxon>
        <taxon>Fungi</taxon>
        <taxon>Dikarya</taxon>
        <taxon>Ascomycota</taxon>
        <taxon>Pezizomycotina</taxon>
        <taxon>Dothideomycetes</taxon>
        <taxon>Dothideomycetidae</taxon>
        <taxon>Mycosphaerellales</taxon>
        <taxon>Mycosphaerellaceae</taxon>
        <taxon>Pseudocercospora</taxon>
    </lineage>
</organism>
<sequence>MPDDDSSPDMDRIADKLWRILCAEKGDQGKNPPTTFKKACRSCLRYNTVNGHIHIIDLLENAQVDDYVRKFLRRARAVIWNRRFLQVDKLVKPTPFAQEEMRSSPEPISPTCGSSSSNDSRSSPDDSKDTTGLGPARR</sequence>
<evidence type="ECO:0000313" key="2">
    <source>
        <dbReference type="EMBL" id="KXT11103.1"/>
    </source>
</evidence>
<dbReference type="Proteomes" id="UP000073492">
    <property type="component" value="Unassembled WGS sequence"/>
</dbReference>
<evidence type="ECO:0000313" key="3">
    <source>
        <dbReference type="Proteomes" id="UP000073492"/>
    </source>
</evidence>
<gene>
    <name evidence="2" type="ORF">AC579_654</name>
</gene>
<comment type="caution">
    <text evidence="2">The sequence shown here is derived from an EMBL/GenBank/DDBJ whole genome shotgun (WGS) entry which is preliminary data.</text>
</comment>
<proteinExistence type="predicted"/>
<protein>
    <submittedName>
        <fullName evidence="2">Uncharacterized protein</fullName>
    </submittedName>
</protein>
<name>A0A139I8P8_9PEZI</name>